<keyword evidence="1" id="KW-0678">Repressor</keyword>
<evidence type="ECO:0000256" key="5">
    <source>
        <dbReference type="PROSITE-ProRule" id="PRU00335"/>
    </source>
</evidence>
<dbReference type="InterPro" id="IPR009057">
    <property type="entry name" value="Homeodomain-like_sf"/>
</dbReference>
<comment type="caution">
    <text evidence="7">The sequence shown here is derived from an EMBL/GenBank/DDBJ whole genome shotgun (WGS) entry which is preliminary data.</text>
</comment>
<keyword evidence="4" id="KW-0804">Transcription</keyword>
<dbReference type="PANTHER" id="PTHR30055:SF241">
    <property type="entry name" value="TRANSCRIPTIONAL REGULATORY PROTEIN"/>
    <property type="match status" value="1"/>
</dbReference>
<name>A0ABW2BV61_9PSEU</name>
<evidence type="ECO:0000256" key="1">
    <source>
        <dbReference type="ARBA" id="ARBA00022491"/>
    </source>
</evidence>
<feature type="DNA-binding region" description="H-T-H motif" evidence="5">
    <location>
        <begin position="33"/>
        <end position="52"/>
    </location>
</feature>
<evidence type="ECO:0000313" key="7">
    <source>
        <dbReference type="EMBL" id="MFC6866102.1"/>
    </source>
</evidence>
<dbReference type="PANTHER" id="PTHR30055">
    <property type="entry name" value="HTH-TYPE TRANSCRIPTIONAL REGULATOR RUTR"/>
    <property type="match status" value="1"/>
</dbReference>
<evidence type="ECO:0000256" key="3">
    <source>
        <dbReference type="ARBA" id="ARBA00023125"/>
    </source>
</evidence>
<dbReference type="Pfam" id="PF00440">
    <property type="entry name" value="TetR_N"/>
    <property type="match status" value="1"/>
</dbReference>
<dbReference type="SUPFAM" id="SSF46689">
    <property type="entry name" value="Homeodomain-like"/>
    <property type="match status" value="1"/>
</dbReference>
<evidence type="ECO:0000256" key="4">
    <source>
        <dbReference type="ARBA" id="ARBA00023163"/>
    </source>
</evidence>
<sequence length="200" mass="21550">MTTRRRPTREETRRRVLAAAHDVFTTHGIEAASVADVAAAAGLTKGAVYSNFRSKNDLVLALMDEYVAERQREATELFDGAADAGHALRDVGKHLVDAIHTGAKWQRLLIAYAVSGQRDPELAEALRTRRQRLRASLAGMIERMAERHGLTLPFPPDEAAVVVLALSNGFAVEDSLDPGAVPDDLFGRVLAVLGTAGQAS</sequence>
<dbReference type="Pfam" id="PF13977">
    <property type="entry name" value="TetR_C_6"/>
    <property type="match status" value="1"/>
</dbReference>
<dbReference type="PROSITE" id="PS50977">
    <property type="entry name" value="HTH_TETR_2"/>
    <property type="match status" value="1"/>
</dbReference>
<dbReference type="EMBL" id="JBHSXX010000001">
    <property type="protein sequence ID" value="MFC6866102.1"/>
    <property type="molecule type" value="Genomic_DNA"/>
</dbReference>
<dbReference type="Gene3D" id="1.10.357.10">
    <property type="entry name" value="Tetracycline Repressor, domain 2"/>
    <property type="match status" value="1"/>
</dbReference>
<keyword evidence="8" id="KW-1185">Reference proteome</keyword>
<accession>A0ABW2BV61</accession>
<dbReference type="InterPro" id="IPR039538">
    <property type="entry name" value="BetI_C"/>
</dbReference>
<evidence type="ECO:0000313" key="8">
    <source>
        <dbReference type="Proteomes" id="UP001596337"/>
    </source>
</evidence>
<keyword evidence="2" id="KW-0805">Transcription regulation</keyword>
<dbReference type="InterPro" id="IPR036271">
    <property type="entry name" value="Tet_transcr_reg_TetR-rel_C_sf"/>
</dbReference>
<gene>
    <name evidence="7" type="ORF">ACFQGD_02990</name>
</gene>
<dbReference type="Proteomes" id="UP001596337">
    <property type="component" value="Unassembled WGS sequence"/>
</dbReference>
<keyword evidence="3 5" id="KW-0238">DNA-binding</keyword>
<dbReference type="PRINTS" id="PR00455">
    <property type="entry name" value="HTHTETR"/>
</dbReference>
<reference evidence="8" key="1">
    <citation type="journal article" date="2019" name="Int. J. Syst. Evol. Microbiol.">
        <title>The Global Catalogue of Microorganisms (GCM) 10K type strain sequencing project: providing services to taxonomists for standard genome sequencing and annotation.</title>
        <authorList>
            <consortium name="The Broad Institute Genomics Platform"/>
            <consortium name="The Broad Institute Genome Sequencing Center for Infectious Disease"/>
            <person name="Wu L."/>
            <person name="Ma J."/>
        </authorList>
    </citation>
    <scope>NUCLEOTIDE SEQUENCE [LARGE SCALE GENOMIC DNA]</scope>
    <source>
        <strain evidence="8">KCTC 32255</strain>
    </source>
</reference>
<evidence type="ECO:0000259" key="6">
    <source>
        <dbReference type="PROSITE" id="PS50977"/>
    </source>
</evidence>
<proteinExistence type="predicted"/>
<evidence type="ECO:0000256" key="2">
    <source>
        <dbReference type="ARBA" id="ARBA00023015"/>
    </source>
</evidence>
<feature type="domain" description="HTH tetR-type" evidence="6">
    <location>
        <begin position="10"/>
        <end position="70"/>
    </location>
</feature>
<organism evidence="7 8">
    <name type="scientific">Haloechinothrix salitolerans</name>
    <dbReference type="NCBI Taxonomy" id="926830"/>
    <lineage>
        <taxon>Bacteria</taxon>
        <taxon>Bacillati</taxon>
        <taxon>Actinomycetota</taxon>
        <taxon>Actinomycetes</taxon>
        <taxon>Pseudonocardiales</taxon>
        <taxon>Pseudonocardiaceae</taxon>
        <taxon>Haloechinothrix</taxon>
    </lineage>
</organism>
<dbReference type="RefSeq" id="WP_345407058.1">
    <property type="nucleotide sequence ID" value="NZ_BAABLA010000123.1"/>
</dbReference>
<dbReference type="InterPro" id="IPR001647">
    <property type="entry name" value="HTH_TetR"/>
</dbReference>
<dbReference type="InterPro" id="IPR050109">
    <property type="entry name" value="HTH-type_TetR-like_transc_reg"/>
</dbReference>
<protein>
    <submittedName>
        <fullName evidence="7">TetR/AcrR family transcriptional regulator</fullName>
    </submittedName>
</protein>
<dbReference type="SUPFAM" id="SSF48498">
    <property type="entry name" value="Tetracyclin repressor-like, C-terminal domain"/>
    <property type="match status" value="1"/>
</dbReference>